<name>A0A1V9XH47_9ACAR</name>
<feature type="compositionally biased region" description="Acidic residues" evidence="8">
    <location>
        <begin position="225"/>
        <end position="234"/>
    </location>
</feature>
<comment type="caution">
    <text evidence="9">The sequence shown here is derived from an EMBL/GenBank/DDBJ whole genome shotgun (WGS) entry which is preliminary data.</text>
</comment>
<feature type="compositionally biased region" description="Basic and acidic residues" evidence="8">
    <location>
        <begin position="571"/>
        <end position="586"/>
    </location>
</feature>
<evidence type="ECO:0000256" key="4">
    <source>
        <dbReference type="ARBA" id="ARBA00023242"/>
    </source>
</evidence>
<feature type="compositionally biased region" description="Polar residues" evidence="8">
    <location>
        <begin position="627"/>
        <end position="637"/>
    </location>
</feature>
<comment type="similarity">
    <text evidence="6 7">Belongs to the MPP10 family.</text>
</comment>
<feature type="compositionally biased region" description="Basic residues" evidence="8">
    <location>
        <begin position="276"/>
        <end position="287"/>
    </location>
</feature>
<feature type="compositionally biased region" description="Basic and acidic residues" evidence="8">
    <location>
        <begin position="601"/>
        <end position="626"/>
    </location>
</feature>
<feature type="region of interest" description="Disordered" evidence="8">
    <location>
        <begin position="112"/>
        <end position="178"/>
    </location>
</feature>
<keyword evidence="10" id="KW-1185">Reference proteome</keyword>
<keyword evidence="4 7" id="KW-0539">Nucleus</keyword>
<feature type="compositionally biased region" description="Basic residues" evidence="8">
    <location>
        <begin position="587"/>
        <end position="600"/>
    </location>
</feature>
<protein>
    <recommendedName>
        <fullName evidence="7">U3 small nucleolar ribonucleoprotein protein MPP10</fullName>
    </recommendedName>
</protein>
<dbReference type="Proteomes" id="UP000192247">
    <property type="component" value="Unassembled WGS sequence"/>
</dbReference>
<dbReference type="PIRSF" id="PIRSF017300">
    <property type="entry name" value="snoRNP_Mpp10"/>
    <property type="match status" value="1"/>
</dbReference>
<dbReference type="InParanoid" id="A0A1V9XH47"/>
<dbReference type="GO" id="GO:0032040">
    <property type="term" value="C:small-subunit processome"/>
    <property type="evidence" value="ECO:0007669"/>
    <property type="project" value="TreeGrafter"/>
</dbReference>
<evidence type="ECO:0000256" key="6">
    <source>
        <dbReference type="ARBA" id="ARBA00029455"/>
    </source>
</evidence>
<dbReference type="STRING" id="418985.A0A1V9XH47"/>
<proteinExistence type="inferred from homology"/>
<reference evidence="9 10" key="1">
    <citation type="journal article" date="2017" name="Gigascience">
        <title>Draft genome of the honey bee ectoparasitic mite, Tropilaelaps mercedesae, is shaped by the parasitic life history.</title>
        <authorList>
            <person name="Dong X."/>
            <person name="Armstrong S.D."/>
            <person name="Xia D."/>
            <person name="Makepeace B.L."/>
            <person name="Darby A.C."/>
            <person name="Kadowaki T."/>
        </authorList>
    </citation>
    <scope>NUCLEOTIDE SEQUENCE [LARGE SCALE GENOMIC DNA]</scope>
    <source>
        <strain evidence="9">Wuxi-XJTLU</strain>
    </source>
</reference>
<keyword evidence="3 7" id="KW-0698">rRNA processing</keyword>
<evidence type="ECO:0000256" key="5">
    <source>
        <dbReference type="ARBA" id="ARBA00023274"/>
    </source>
</evidence>
<sequence length="688" mass="79989">MAPGTRSSKNSFARIESDLETLTKDITQFLKTNDKSVEKFRQLSKSLYDGLKREDRCEGFRNKEDLDHLIIDEFDDEQIWQELELRNQPLLEISVTAVSRLSTKADVDFGIELNDDEEGGEADDKEMVDANNDDEGLETDAGVKDPDEELDEKDSEIEEDDIKGDPQNITVIAPASTHKPFRKTVVDDKFFKLGALEKFLDSEDQREERKMRRQKKAGADSEASYSDDEDDESVEYFGDLPSDDDGREARYNDFFDPIEGLREIEKQEQNSDLFSRKSKSCKSHKSVRFADDEIGEEEKEGEEYNGENGEQGDDDDGEEGELGEEGGDYDLRDAEDEDVEEDETEAAMKTTRDLFKDSDEDNTDEDRNMSTFQKNQKKLRQKIAKLEEHRLADKDWKMRGEISARNRPENSLMEEHLDFDHQTRQAPQITRTLTQKLEDWIVQRVKDKTWDDVVRKVKPTEEVFEFRRRLTLDQEKSKVGLAEVYEQEYLKMKEGERETTNPDHEEIKKMMGALFKQLDALSNYHFMPKPAQAELRIVNNLPTIAVEEVAPATVSDGTMLAPEEIKLKPKRDVLAKDERSKTDKNRERRLKKVHQRRKRKLVEEKEARRAERDPKFKERLERKTARENLQNSTNTKVLKTAKKRDSALKSSTKFFECLQDQIVNQVDAKKQARKQRELKRQRVGALKL</sequence>
<dbReference type="OrthoDB" id="445326at2759"/>
<comment type="function">
    <text evidence="7">Involved in nucleolar processing of pre-18S ribosomal RNA.</text>
</comment>
<feature type="region of interest" description="Disordered" evidence="8">
    <location>
        <begin position="202"/>
        <end position="379"/>
    </location>
</feature>
<dbReference type="GO" id="GO:0006364">
    <property type="term" value="P:rRNA processing"/>
    <property type="evidence" value="ECO:0007669"/>
    <property type="project" value="UniProtKB-KW"/>
</dbReference>
<evidence type="ECO:0000313" key="10">
    <source>
        <dbReference type="Proteomes" id="UP000192247"/>
    </source>
</evidence>
<dbReference type="FunCoup" id="A0A1V9XH47">
    <property type="interactions" value="1191"/>
</dbReference>
<dbReference type="Pfam" id="PF04006">
    <property type="entry name" value="Mpp10"/>
    <property type="match status" value="1"/>
</dbReference>
<dbReference type="PANTHER" id="PTHR17039">
    <property type="entry name" value="U3 SMALL NUCLEOLAR RIBONUCLEOPROTEIN PROTEIN MPP10"/>
    <property type="match status" value="1"/>
</dbReference>
<evidence type="ECO:0000256" key="2">
    <source>
        <dbReference type="ARBA" id="ARBA00022517"/>
    </source>
</evidence>
<evidence type="ECO:0000256" key="3">
    <source>
        <dbReference type="ARBA" id="ARBA00022552"/>
    </source>
</evidence>
<comment type="subcellular location">
    <subcellularLocation>
        <location evidence="1 7">Nucleus</location>
        <location evidence="1 7">Nucleolus</location>
    </subcellularLocation>
</comment>
<dbReference type="GO" id="GO:0034457">
    <property type="term" value="C:Mpp10 complex"/>
    <property type="evidence" value="ECO:0007669"/>
    <property type="project" value="UniProtKB-UniRule"/>
</dbReference>
<feature type="compositionally biased region" description="Acidic residues" evidence="8">
    <location>
        <begin position="146"/>
        <end position="162"/>
    </location>
</feature>
<evidence type="ECO:0000256" key="1">
    <source>
        <dbReference type="ARBA" id="ARBA00004604"/>
    </source>
</evidence>
<dbReference type="GO" id="GO:0005732">
    <property type="term" value="C:sno(s)RNA-containing ribonucleoprotein complex"/>
    <property type="evidence" value="ECO:0007669"/>
    <property type="project" value="UniProtKB-UniRule"/>
</dbReference>
<feature type="compositionally biased region" description="Acidic residues" evidence="8">
    <location>
        <begin position="292"/>
        <end position="345"/>
    </location>
</feature>
<dbReference type="InterPro" id="IPR012173">
    <property type="entry name" value="Mpp10"/>
</dbReference>
<organism evidence="9 10">
    <name type="scientific">Tropilaelaps mercedesae</name>
    <dbReference type="NCBI Taxonomy" id="418985"/>
    <lineage>
        <taxon>Eukaryota</taxon>
        <taxon>Metazoa</taxon>
        <taxon>Ecdysozoa</taxon>
        <taxon>Arthropoda</taxon>
        <taxon>Chelicerata</taxon>
        <taxon>Arachnida</taxon>
        <taxon>Acari</taxon>
        <taxon>Parasitiformes</taxon>
        <taxon>Mesostigmata</taxon>
        <taxon>Gamasina</taxon>
        <taxon>Dermanyssoidea</taxon>
        <taxon>Laelapidae</taxon>
        <taxon>Tropilaelaps</taxon>
    </lineage>
</organism>
<feature type="region of interest" description="Disordered" evidence="8">
    <location>
        <begin position="571"/>
        <end position="645"/>
    </location>
</feature>
<keyword evidence="5 7" id="KW-0687">Ribonucleoprotein</keyword>
<dbReference type="AlphaFoldDB" id="A0A1V9XH47"/>
<evidence type="ECO:0000256" key="7">
    <source>
        <dbReference type="PIRNR" id="PIRNR017300"/>
    </source>
</evidence>
<accession>A0A1V9XH47</accession>
<gene>
    <name evidence="9" type="ORF">BIW11_10115</name>
</gene>
<feature type="compositionally biased region" description="Acidic residues" evidence="8">
    <location>
        <begin position="113"/>
        <end position="138"/>
    </location>
</feature>
<dbReference type="PANTHER" id="PTHR17039:SF0">
    <property type="entry name" value="U3 SMALL NUCLEOLAR RIBONUCLEOPROTEIN PROTEIN MPP10"/>
    <property type="match status" value="1"/>
</dbReference>
<keyword evidence="2 7" id="KW-0690">Ribosome biogenesis</keyword>
<dbReference type="EMBL" id="MNPL01010913">
    <property type="protein sequence ID" value="OQR72854.1"/>
    <property type="molecule type" value="Genomic_DNA"/>
</dbReference>
<feature type="compositionally biased region" description="Basic and acidic residues" evidence="8">
    <location>
        <begin position="247"/>
        <end position="269"/>
    </location>
</feature>
<evidence type="ECO:0000313" key="9">
    <source>
        <dbReference type="EMBL" id="OQR72854.1"/>
    </source>
</evidence>
<evidence type="ECO:0000256" key="8">
    <source>
        <dbReference type="SAM" id="MobiDB-lite"/>
    </source>
</evidence>